<accession>A0A8S4QXP1</accession>
<dbReference type="Proteomes" id="UP000838756">
    <property type="component" value="Unassembled WGS sequence"/>
</dbReference>
<sequence>TSTTTSVVQTVTSKTMYQESVITNAEAMDIKQTKKRKAVAASNMAMQAAEYVATTPPTTATETNVHSGNTTWEQGSSGQGVSETTVEEKVLKKVSFLFVFY</sequence>
<feature type="non-terminal residue" evidence="2">
    <location>
        <position position="1"/>
    </location>
</feature>
<keyword evidence="3" id="KW-1185">Reference proteome</keyword>
<proteinExistence type="predicted"/>
<feature type="compositionally biased region" description="Polar residues" evidence="1">
    <location>
        <begin position="64"/>
        <end position="82"/>
    </location>
</feature>
<dbReference type="AlphaFoldDB" id="A0A8S4QXP1"/>
<name>A0A8S4QXP1_9NEOP</name>
<dbReference type="OrthoDB" id="7490155at2759"/>
<comment type="caution">
    <text evidence="2">The sequence shown here is derived from an EMBL/GenBank/DDBJ whole genome shotgun (WGS) entry which is preliminary data.</text>
</comment>
<protein>
    <submittedName>
        <fullName evidence="2">Jg12730 protein</fullName>
    </submittedName>
</protein>
<dbReference type="EMBL" id="CAKXAJ010022861">
    <property type="protein sequence ID" value="CAH2227312.1"/>
    <property type="molecule type" value="Genomic_DNA"/>
</dbReference>
<gene>
    <name evidence="2" type="primary">jg12730</name>
    <name evidence="2" type="ORF">PAEG_LOCUS7841</name>
</gene>
<feature type="region of interest" description="Disordered" evidence="1">
    <location>
        <begin position="56"/>
        <end position="82"/>
    </location>
</feature>
<evidence type="ECO:0000313" key="2">
    <source>
        <dbReference type="EMBL" id="CAH2227312.1"/>
    </source>
</evidence>
<organism evidence="2 3">
    <name type="scientific">Pararge aegeria aegeria</name>
    <dbReference type="NCBI Taxonomy" id="348720"/>
    <lineage>
        <taxon>Eukaryota</taxon>
        <taxon>Metazoa</taxon>
        <taxon>Ecdysozoa</taxon>
        <taxon>Arthropoda</taxon>
        <taxon>Hexapoda</taxon>
        <taxon>Insecta</taxon>
        <taxon>Pterygota</taxon>
        <taxon>Neoptera</taxon>
        <taxon>Endopterygota</taxon>
        <taxon>Lepidoptera</taxon>
        <taxon>Glossata</taxon>
        <taxon>Ditrysia</taxon>
        <taxon>Papilionoidea</taxon>
        <taxon>Nymphalidae</taxon>
        <taxon>Satyrinae</taxon>
        <taxon>Satyrini</taxon>
        <taxon>Parargina</taxon>
        <taxon>Pararge</taxon>
    </lineage>
</organism>
<evidence type="ECO:0000313" key="3">
    <source>
        <dbReference type="Proteomes" id="UP000838756"/>
    </source>
</evidence>
<evidence type="ECO:0000256" key="1">
    <source>
        <dbReference type="SAM" id="MobiDB-lite"/>
    </source>
</evidence>
<reference evidence="2" key="1">
    <citation type="submission" date="2022-03" db="EMBL/GenBank/DDBJ databases">
        <authorList>
            <person name="Lindestad O."/>
        </authorList>
    </citation>
    <scope>NUCLEOTIDE SEQUENCE</scope>
</reference>